<organism evidence="8 9">
    <name type="scientific">Nocardioides scoriae</name>
    <dbReference type="NCBI Taxonomy" id="642780"/>
    <lineage>
        <taxon>Bacteria</taxon>
        <taxon>Bacillati</taxon>
        <taxon>Actinomycetota</taxon>
        <taxon>Actinomycetes</taxon>
        <taxon>Propionibacteriales</taxon>
        <taxon>Nocardioidaceae</taxon>
        <taxon>Nocardioides</taxon>
    </lineage>
</organism>
<feature type="domain" description="DUF3817" evidence="7">
    <location>
        <begin position="5"/>
        <end position="92"/>
    </location>
</feature>
<dbReference type="PANTHER" id="PTHR40077:SF1">
    <property type="entry name" value="MEMBRANE PROTEIN"/>
    <property type="match status" value="1"/>
</dbReference>
<dbReference type="InterPro" id="IPR023845">
    <property type="entry name" value="DUF3817_TM"/>
</dbReference>
<gene>
    <name evidence="8" type="ORF">SAMN04488570_0962</name>
</gene>
<evidence type="ECO:0000256" key="4">
    <source>
        <dbReference type="ARBA" id="ARBA00022989"/>
    </source>
</evidence>
<evidence type="ECO:0000259" key="7">
    <source>
        <dbReference type="Pfam" id="PF12823"/>
    </source>
</evidence>
<keyword evidence="9" id="KW-1185">Reference proteome</keyword>
<evidence type="ECO:0000313" key="9">
    <source>
        <dbReference type="Proteomes" id="UP000198859"/>
    </source>
</evidence>
<dbReference type="PANTHER" id="PTHR40077">
    <property type="entry name" value="MEMBRANE PROTEIN-RELATED"/>
    <property type="match status" value="1"/>
</dbReference>
<dbReference type="STRING" id="642780.SAMN04488570_0962"/>
<dbReference type="Proteomes" id="UP000198859">
    <property type="component" value="Chromosome I"/>
</dbReference>
<dbReference type="RefSeq" id="WP_091726694.1">
    <property type="nucleotide sequence ID" value="NZ_LT629757.1"/>
</dbReference>
<feature type="transmembrane region" description="Helical" evidence="6">
    <location>
        <begin position="7"/>
        <end position="27"/>
    </location>
</feature>
<dbReference type="OrthoDB" id="3396203at2"/>
<protein>
    <submittedName>
        <fullName evidence="8">Integral membrane protein</fullName>
    </submittedName>
</protein>
<dbReference type="NCBIfam" id="TIGR03954">
    <property type="entry name" value="integ_memb_HG"/>
    <property type="match status" value="1"/>
</dbReference>
<reference evidence="9" key="1">
    <citation type="submission" date="2016-10" db="EMBL/GenBank/DDBJ databases">
        <authorList>
            <person name="Varghese N."/>
            <person name="Submissions S."/>
        </authorList>
    </citation>
    <scope>NUCLEOTIDE SEQUENCE [LARGE SCALE GENOMIC DNA]</scope>
    <source>
        <strain evidence="9">DSM 22127</strain>
    </source>
</reference>
<keyword evidence="3 6" id="KW-0812">Transmembrane</keyword>
<accession>A0A1H1NTN2</accession>
<proteinExistence type="predicted"/>
<keyword evidence="4 6" id="KW-1133">Transmembrane helix</keyword>
<evidence type="ECO:0000313" key="8">
    <source>
        <dbReference type="EMBL" id="SDS02312.1"/>
    </source>
</evidence>
<comment type="subcellular location">
    <subcellularLocation>
        <location evidence="1">Cell membrane</location>
        <topology evidence="1">Multi-pass membrane protein</topology>
    </subcellularLocation>
</comment>
<dbReference type="EMBL" id="LT629757">
    <property type="protein sequence ID" value="SDS02312.1"/>
    <property type="molecule type" value="Genomic_DNA"/>
</dbReference>
<evidence type="ECO:0000256" key="5">
    <source>
        <dbReference type="ARBA" id="ARBA00023136"/>
    </source>
</evidence>
<dbReference type="GO" id="GO:0005886">
    <property type="term" value="C:plasma membrane"/>
    <property type="evidence" value="ECO:0007669"/>
    <property type="project" value="UniProtKB-SubCell"/>
</dbReference>
<sequence length="152" mass="16006">MTPRRLFRALALTEVVTWTLLLLGMVLEHGTGTTDLLVRVGGGLHGFAFLAYAATVVLLAVDARWSAGRTLLGLVSAVVPYATVPFERSTERAGLLPEHWRLAGEPTASGPVERLVAGGLRRPVLAGVVVLAMLAVVFTGLLAAGPPTRWGS</sequence>
<name>A0A1H1NTN2_9ACTN</name>
<evidence type="ECO:0000256" key="3">
    <source>
        <dbReference type="ARBA" id="ARBA00022692"/>
    </source>
</evidence>
<evidence type="ECO:0000256" key="6">
    <source>
        <dbReference type="SAM" id="Phobius"/>
    </source>
</evidence>
<dbReference type="AlphaFoldDB" id="A0A1H1NTN2"/>
<feature type="transmembrane region" description="Helical" evidence="6">
    <location>
        <begin position="42"/>
        <end position="61"/>
    </location>
</feature>
<keyword evidence="5 6" id="KW-0472">Membrane</keyword>
<evidence type="ECO:0000256" key="2">
    <source>
        <dbReference type="ARBA" id="ARBA00022475"/>
    </source>
</evidence>
<evidence type="ECO:0000256" key="1">
    <source>
        <dbReference type="ARBA" id="ARBA00004651"/>
    </source>
</evidence>
<feature type="transmembrane region" description="Helical" evidence="6">
    <location>
        <begin position="124"/>
        <end position="144"/>
    </location>
</feature>
<dbReference type="Pfam" id="PF12823">
    <property type="entry name" value="DUF3817"/>
    <property type="match status" value="1"/>
</dbReference>
<keyword evidence="2" id="KW-1003">Cell membrane</keyword>